<sequence length="397" mass="46256">MYALFRMQDVFQESLGASTNKKNTMFQLKNNKIDARIKCVRKNADVRLLWVDFIRATSNANFELSYKTRRSSNQVTRSQETILADNTRKKYRLLLILIFRFKKTIAKKDMASPNVISENDQLTNSENEDSKSVEHQKTNDSDEIMQNQNTNENINKVRVPQNSNAESENNKETSDLAKITNGTETEAEQSELLPKTEKLTDENDMDEYDPDLYITDEEKKAFEYMLDQRREEIAKQRETFKTWAESITRRRMFALSRLRKIKQCHQERMVFYEQMESYIKSADDVINSNDSTEHSEQTSYDFVKESNNHTLEDLVRENTGFVLKSETKGNELNQRRQSENSDNENIENNSKRTQNNSTSDDNLEDVILKTNGNADDDSKHNLSNNNENTPKIVPVTV</sequence>
<dbReference type="EMBL" id="CAJPWZ010000214">
    <property type="protein sequence ID" value="CAG2188324.1"/>
    <property type="molecule type" value="Genomic_DNA"/>
</dbReference>
<feature type="region of interest" description="Disordered" evidence="1">
    <location>
        <begin position="116"/>
        <end position="209"/>
    </location>
</feature>
<evidence type="ECO:0000313" key="3">
    <source>
        <dbReference type="Proteomes" id="UP000683360"/>
    </source>
</evidence>
<gene>
    <name evidence="2" type="ORF">MEDL_3739</name>
</gene>
<feature type="compositionally biased region" description="Basic and acidic residues" evidence="1">
    <location>
        <begin position="325"/>
        <end position="339"/>
    </location>
</feature>
<evidence type="ECO:0000313" key="2">
    <source>
        <dbReference type="EMBL" id="CAG2188324.1"/>
    </source>
</evidence>
<feature type="compositionally biased region" description="Basic and acidic residues" evidence="1">
    <location>
        <begin position="128"/>
        <end position="140"/>
    </location>
</feature>
<feature type="compositionally biased region" description="Polar residues" evidence="1">
    <location>
        <begin position="144"/>
        <end position="167"/>
    </location>
</feature>
<dbReference type="Proteomes" id="UP000683360">
    <property type="component" value="Unassembled WGS sequence"/>
</dbReference>
<accession>A0A8S3PX73</accession>
<name>A0A8S3PX73_MYTED</name>
<keyword evidence="3" id="KW-1185">Reference proteome</keyword>
<organism evidence="2 3">
    <name type="scientific">Mytilus edulis</name>
    <name type="common">Blue mussel</name>
    <dbReference type="NCBI Taxonomy" id="6550"/>
    <lineage>
        <taxon>Eukaryota</taxon>
        <taxon>Metazoa</taxon>
        <taxon>Spiralia</taxon>
        <taxon>Lophotrochozoa</taxon>
        <taxon>Mollusca</taxon>
        <taxon>Bivalvia</taxon>
        <taxon>Autobranchia</taxon>
        <taxon>Pteriomorphia</taxon>
        <taxon>Mytilida</taxon>
        <taxon>Mytiloidea</taxon>
        <taxon>Mytilidae</taxon>
        <taxon>Mytilinae</taxon>
        <taxon>Mytilus</taxon>
    </lineage>
</organism>
<reference evidence="2" key="1">
    <citation type="submission" date="2021-03" db="EMBL/GenBank/DDBJ databases">
        <authorList>
            <person name="Bekaert M."/>
        </authorList>
    </citation>
    <scope>NUCLEOTIDE SEQUENCE</scope>
</reference>
<evidence type="ECO:0000256" key="1">
    <source>
        <dbReference type="SAM" id="MobiDB-lite"/>
    </source>
</evidence>
<feature type="compositionally biased region" description="Polar residues" evidence="1">
    <location>
        <begin position="116"/>
        <end position="125"/>
    </location>
</feature>
<dbReference type="OrthoDB" id="6144900at2759"/>
<dbReference type="AlphaFoldDB" id="A0A8S3PX73"/>
<proteinExistence type="predicted"/>
<comment type="caution">
    <text evidence="2">The sequence shown here is derived from an EMBL/GenBank/DDBJ whole genome shotgun (WGS) entry which is preliminary data.</text>
</comment>
<protein>
    <submittedName>
        <fullName evidence="2">Uncharacterized protein</fullName>
    </submittedName>
</protein>
<feature type="compositionally biased region" description="Polar residues" evidence="1">
    <location>
        <begin position="351"/>
        <end position="360"/>
    </location>
</feature>
<feature type="region of interest" description="Disordered" evidence="1">
    <location>
        <begin position="324"/>
        <end position="397"/>
    </location>
</feature>